<comment type="caution">
    <text evidence="2">The sequence shown here is derived from an EMBL/GenBank/DDBJ whole genome shotgun (WGS) entry which is preliminary data.</text>
</comment>
<dbReference type="EMBL" id="JAAAID010000847">
    <property type="protein sequence ID" value="KAG0013434.1"/>
    <property type="molecule type" value="Genomic_DNA"/>
</dbReference>
<protein>
    <submittedName>
        <fullName evidence="2">Uncharacterized protein</fullName>
    </submittedName>
</protein>
<gene>
    <name evidence="2" type="ORF">BGZ80_011084</name>
</gene>
<proteinExistence type="predicted"/>
<reference evidence="2" key="1">
    <citation type="journal article" date="2020" name="Fungal Divers.">
        <title>Resolving the Mortierellaceae phylogeny through synthesis of multi-gene phylogenetics and phylogenomics.</title>
        <authorList>
            <person name="Vandepol N."/>
            <person name="Liber J."/>
            <person name="Desiro A."/>
            <person name="Na H."/>
            <person name="Kennedy M."/>
            <person name="Barry K."/>
            <person name="Grigoriev I.V."/>
            <person name="Miller A.N."/>
            <person name="O'Donnell K."/>
            <person name="Stajich J.E."/>
            <person name="Bonito G."/>
        </authorList>
    </citation>
    <scope>NUCLEOTIDE SEQUENCE</scope>
    <source>
        <strain evidence="2">NRRL 2769</strain>
    </source>
</reference>
<dbReference type="AlphaFoldDB" id="A0A9P6MTS2"/>
<feature type="region of interest" description="Disordered" evidence="1">
    <location>
        <begin position="63"/>
        <end position="83"/>
    </location>
</feature>
<evidence type="ECO:0000256" key="1">
    <source>
        <dbReference type="SAM" id="MobiDB-lite"/>
    </source>
</evidence>
<feature type="compositionally biased region" description="Basic and acidic residues" evidence="1">
    <location>
        <begin position="1"/>
        <end position="14"/>
    </location>
</feature>
<feature type="non-terminal residue" evidence="2">
    <location>
        <position position="83"/>
    </location>
</feature>
<accession>A0A9P6MTS2</accession>
<sequence>MGREHQGENNEGAKSHSTTTSNLLNLTISDKPVSPECVLQALPKGRDGLRRGSLGTVVLSDEETLPYMSTEDAGPLSSMEYTE</sequence>
<evidence type="ECO:0000313" key="2">
    <source>
        <dbReference type="EMBL" id="KAG0013434.1"/>
    </source>
</evidence>
<evidence type="ECO:0000313" key="3">
    <source>
        <dbReference type="Proteomes" id="UP000703661"/>
    </source>
</evidence>
<keyword evidence="3" id="KW-1185">Reference proteome</keyword>
<name>A0A9P6MTS2_9FUNG</name>
<dbReference type="Proteomes" id="UP000703661">
    <property type="component" value="Unassembled WGS sequence"/>
</dbReference>
<organism evidence="2 3">
    <name type="scientific">Entomortierella chlamydospora</name>
    <dbReference type="NCBI Taxonomy" id="101097"/>
    <lineage>
        <taxon>Eukaryota</taxon>
        <taxon>Fungi</taxon>
        <taxon>Fungi incertae sedis</taxon>
        <taxon>Mucoromycota</taxon>
        <taxon>Mortierellomycotina</taxon>
        <taxon>Mortierellomycetes</taxon>
        <taxon>Mortierellales</taxon>
        <taxon>Mortierellaceae</taxon>
        <taxon>Entomortierella</taxon>
    </lineage>
</organism>
<feature type="region of interest" description="Disordered" evidence="1">
    <location>
        <begin position="1"/>
        <end position="23"/>
    </location>
</feature>